<accession>A0AAD8VWP1</accession>
<proteinExistence type="predicted"/>
<dbReference type="PANTHER" id="PTHR11440">
    <property type="entry name" value="LECITHIN-CHOLESTEROL ACYLTRANSFERASE-RELATED"/>
    <property type="match status" value="1"/>
</dbReference>
<dbReference type="GO" id="GO:0008374">
    <property type="term" value="F:O-acyltransferase activity"/>
    <property type="evidence" value="ECO:0007669"/>
    <property type="project" value="InterPro"/>
</dbReference>
<dbReference type="GO" id="GO:0006629">
    <property type="term" value="P:lipid metabolic process"/>
    <property type="evidence" value="ECO:0007669"/>
    <property type="project" value="InterPro"/>
</dbReference>
<comment type="caution">
    <text evidence="2">The sequence shown here is derived from an EMBL/GenBank/DDBJ whole genome shotgun (WGS) entry which is preliminary data.</text>
</comment>
<keyword evidence="1" id="KW-0732">Signal</keyword>
<evidence type="ECO:0000313" key="2">
    <source>
        <dbReference type="EMBL" id="KAK1619910.1"/>
    </source>
</evidence>
<keyword evidence="3" id="KW-1185">Reference proteome</keyword>
<evidence type="ECO:0000313" key="3">
    <source>
        <dbReference type="Proteomes" id="UP001231189"/>
    </source>
</evidence>
<organism evidence="2 3">
    <name type="scientific">Lolium multiflorum</name>
    <name type="common">Italian ryegrass</name>
    <name type="synonym">Lolium perenne subsp. multiflorum</name>
    <dbReference type="NCBI Taxonomy" id="4521"/>
    <lineage>
        <taxon>Eukaryota</taxon>
        <taxon>Viridiplantae</taxon>
        <taxon>Streptophyta</taxon>
        <taxon>Embryophyta</taxon>
        <taxon>Tracheophyta</taxon>
        <taxon>Spermatophyta</taxon>
        <taxon>Magnoliopsida</taxon>
        <taxon>Liliopsida</taxon>
        <taxon>Poales</taxon>
        <taxon>Poaceae</taxon>
        <taxon>BOP clade</taxon>
        <taxon>Pooideae</taxon>
        <taxon>Poodae</taxon>
        <taxon>Poeae</taxon>
        <taxon>Poeae Chloroplast Group 2 (Poeae type)</taxon>
        <taxon>Loliodinae</taxon>
        <taxon>Loliinae</taxon>
        <taxon>Lolium</taxon>
    </lineage>
</organism>
<name>A0AAD8VWP1_LOLMU</name>
<evidence type="ECO:0000256" key="1">
    <source>
        <dbReference type="SAM" id="SignalP"/>
    </source>
</evidence>
<dbReference type="InterPro" id="IPR029058">
    <property type="entry name" value="AB_hydrolase_fold"/>
</dbReference>
<feature type="signal peptide" evidence="1">
    <location>
        <begin position="1"/>
        <end position="23"/>
    </location>
</feature>
<protein>
    <submittedName>
        <fullName evidence="2">Uncharacterized protein</fullName>
    </submittedName>
</protein>
<sequence>MSSTPLLRLLHFLLLLLPAPLHDYYFPRLSSGGLDVYHPLILFAGFGCPDLEARLTEAYTPSEQMALVYDSVHNEYRNLAGVETRVLNFGSAYGFSEKQMVADRENLCLVSLRKELEAAGYRDGDTLFGAPYDMRYAPPAEGYVARVQELVEHASSKNGDKPVILVGHSFGATAVLGFLTSTPLPWRNKFIKHLLLISPPPPTGFMLTITHLTSGPSVFQIATVPIMELRPLWRTFASALLAMPSPVAFGHKPLVITKHRNYSAYHMEDLLLALGFTADQTLPFLRRRTLDVEAPLVPTTYIIGGGIKTPEQLVFWEGDFDVPPENVYGDGDGTVNMASLLAFGKELRRQQERNNVHFKALAIANASHAGIVMEEHLLRMNYMEQ</sequence>
<dbReference type="EMBL" id="JAUUTY010000006">
    <property type="protein sequence ID" value="KAK1619910.1"/>
    <property type="molecule type" value="Genomic_DNA"/>
</dbReference>
<dbReference type="SUPFAM" id="SSF53474">
    <property type="entry name" value="alpha/beta-Hydrolases"/>
    <property type="match status" value="1"/>
</dbReference>
<dbReference type="InterPro" id="IPR003386">
    <property type="entry name" value="LACT/PDAT_acylTrfase"/>
</dbReference>
<dbReference type="Gene3D" id="3.40.50.1820">
    <property type="entry name" value="alpha/beta hydrolase"/>
    <property type="match status" value="1"/>
</dbReference>
<dbReference type="Pfam" id="PF02450">
    <property type="entry name" value="LCAT"/>
    <property type="match status" value="1"/>
</dbReference>
<dbReference type="Proteomes" id="UP001231189">
    <property type="component" value="Unassembled WGS sequence"/>
</dbReference>
<dbReference type="AlphaFoldDB" id="A0AAD8VWP1"/>
<feature type="chain" id="PRO_5042229921" evidence="1">
    <location>
        <begin position="24"/>
        <end position="385"/>
    </location>
</feature>
<reference evidence="2" key="1">
    <citation type="submission" date="2023-07" db="EMBL/GenBank/DDBJ databases">
        <title>A chromosome-level genome assembly of Lolium multiflorum.</title>
        <authorList>
            <person name="Chen Y."/>
            <person name="Copetti D."/>
            <person name="Kolliker R."/>
            <person name="Studer B."/>
        </authorList>
    </citation>
    <scope>NUCLEOTIDE SEQUENCE</scope>
    <source>
        <strain evidence="2">02402/16</strain>
        <tissue evidence="2">Leaf</tissue>
    </source>
</reference>
<gene>
    <name evidence="2" type="ORF">QYE76_025427</name>
</gene>